<accession>A0A4U1JEF1</accession>
<dbReference type="AlphaFoldDB" id="A0A4U1JEF1"/>
<protein>
    <submittedName>
        <fullName evidence="1">Uncharacterized protein</fullName>
    </submittedName>
</protein>
<proteinExistence type="predicted"/>
<reference evidence="1 2" key="1">
    <citation type="submission" date="2019-04" db="EMBL/GenBank/DDBJ databases">
        <authorList>
            <person name="Li Y."/>
            <person name="Wang J."/>
        </authorList>
    </citation>
    <scope>NUCLEOTIDE SEQUENCE [LARGE SCALE GENOMIC DNA]</scope>
    <source>
        <strain evidence="1 2">DSM 14668</strain>
    </source>
</reference>
<name>A0A4U1JEF1_9BACT</name>
<dbReference type="Proteomes" id="UP000309215">
    <property type="component" value="Unassembled WGS sequence"/>
</dbReference>
<dbReference type="RefSeq" id="WP_136929618.1">
    <property type="nucleotide sequence ID" value="NZ_SSMQ01000013.1"/>
</dbReference>
<sequence>MAKSPPRTRPGLVKAGPGPLVRRRQLDLVAAEDGLVRAMVEGADIVSEGMPQTEGDGVVYYGSTSVLLLARSRGGTLPDPDLASMAALLACDPHLKLRVLRIARREACTRVQGELGPVRAEIDVRASAAGVVVLVDVVAVVHASAASGASR</sequence>
<dbReference type="EMBL" id="SSMQ01000013">
    <property type="protein sequence ID" value="TKD08523.1"/>
    <property type="molecule type" value="Genomic_DNA"/>
</dbReference>
<comment type="caution">
    <text evidence="1">The sequence shown here is derived from an EMBL/GenBank/DDBJ whole genome shotgun (WGS) entry which is preliminary data.</text>
</comment>
<keyword evidence="2" id="KW-1185">Reference proteome</keyword>
<evidence type="ECO:0000313" key="1">
    <source>
        <dbReference type="EMBL" id="TKD08523.1"/>
    </source>
</evidence>
<dbReference type="OrthoDB" id="5517591at2"/>
<evidence type="ECO:0000313" key="2">
    <source>
        <dbReference type="Proteomes" id="UP000309215"/>
    </source>
</evidence>
<gene>
    <name evidence="1" type="ORF">E8A74_14615</name>
</gene>
<organism evidence="1 2">
    <name type="scientific">Polyangium fumosum</name>
    <dbReference type="NCBI Taxonomy" id="889272"/>
    <lineage>
        <taxon>Bacteria</taxon>
        <taxon>Pseudomonadati</taxon>
        <taxon>Myxococcota</taxon>
        <taxon>Polyangia</taxon>
        <taxon>Polyangiales</taxon>
        <taxon>Polyangiaceae</taxon>
        <taxon>Polyangium</taxon>
    </lineage>
</organism>